<dbReference type="EMBL" id="JAHCDA010000001">
    <property type="protein sequence ID" value="MBS7809712.1"/>
    <property type="molecule type" value="Genomic_DNA"/>
</dbReference>
<sequence length="792" mass="80715">MKKILLIVAAVIVAIPVLAIGGFLLFFDADSFRPRLAQAVQDATGREFRIEGPLRLSPALTPTVSVNGLSLANIPGGSSPEMLRIAHAELRLGLIALIGGRIEVASLTLEGGRLLLEKQNWQMGRAPAPAPATPAPAAAPSRPLVLDIRSATLKDWVVTYEGEEIRVPQARLTGTGADSPLDLTATIVARGAETLLEGRIGPPMRFAAADPWPFRLSAVLPGARVSAEGRKTGNDWQAALSADVPRLEALSALAGRPLPALTGIDLRAQAALTGGVPSLAGIEGRIGGGEIIAGLVVTSATVTQASLQGPSQVAAAGTYRGQPVTLQGEFLPAALQAGTPGPVTLRLGAAGANFTLQGSWPGELTLEGTAPDLAALAALAQQPLPPLRDVTLRATVAPIGDRFAQGARIGQFALASSGGDLGGALELQWAPRPSVKGRLTSTRLDVAAFRPGPATAPAGPAPAAPAAAPPPPPASGRLIPDIAVDVAPLRLFDADLTFDLAELRNGALTARQVRGHLVNQAGAARLDPFSATLPGGTLNLRLAADANATPPALQGAGGGQGLDPVALLRALGIQSPLSGRTDLAMDLRGQGATTRALAATATGHLGLAVTEGRLSGRPAQTLAQIPGLNGEMTLSCLAIRAEADRGIAAMRPLYLEGAPGRLGGEGTLNLRDETLSMRFTTDLRVAGVRLRAPVPLTGTLAAPRLEMTGVAQGALAGELGDRLERAIPGIGGFLPQQSGGPSLPDCASALAAARGGRPGPVPAAREAPAPAHAPAERRQPDLNNLLRGILGR</sequence>
<dbReference type="InterPro" id="IPR007844">
    <property type="entry name" value="AsmA"/>
</dbReference>
<feature type="region of interest" description="Disordered" evidence="1">
    <location>
        <begin position="450"/>
        <end position="474"/>
    </location>
</feature>
<dbReference type="RefSeq" id="WP_213668384.1">
    <property type="nucleotide sequence ID" value="NZ_JAHCDA010000001.1"/>
</dbReference>
<evidence type="ECO:0000313" key="3">
    <source>
        <dbReference type="EMBL" id="MBS7809712.1"/>
    </source>
</evidence>
<proteinExistence type="predicted"/>
<feature type="region of interest" description="Disordered" evidence="1">
    <location>
        <begin position="752"/>
        <end position="792"/>
    </location>
</feature>
<evidence type="ECO:0000259" key="2">
    <source>
        <dbReference type="Pfam" id="PF05170"/>
    </source>
</evidence>
<dbReference type="Pfam" id="PF05170">
    <property type="entry name" value="AsmA"/>
    <property type="match status" value="2"/>
</dbReference>
<dbReference type="InterPro" id="IPR052894">
    <property type="entry name" value="AsmA-related"/>
</dbReference>
<feature type="domain" description="AsmA" evidence="2">
    <location>
        <begin position="430"/>
        <end position="646"/>
    </location>
</feature>
<gene>
    <name evidence="3" type="ORF">KHU32_02110</name>
</gene>
<feature type="domain" description="AsmA" evidence="2">
    <location>
        <begin position="1"/>
        <end position="163"/>
    </location>
</feature>
<organism evidence="3 4">
    <name type="scientific">Roseococcus pinisoli</name>
    <dbReference type="NCBI Taxonomy" id="2835040"/>
    <lineage>
        <taxon>Bacteria</taxon>
        <taxon>Pseudomonadati</taxon>
        <taxon>Pseudomonadota</taxon>
        <taxon>Alphaproteobacteria</taxon>
        <taxon>Acetobacterales</taxon>
        <taxon>Roseomonadaceae</taxon>
        <taxon>Roseococcus</taxon>
    </lineage>
</organism>
<accession>A0ABS5Q7Q5</accession>
<comment type="caution">
    <text evidence="3">The sequence shown here is derived from an EMBL/GenBank/DDBJ whole genome shotgun (WGS) entry which is preliminary data.</text>
</comment>
<feature type="compositionally biased region" description="Low complexity" evidence="1">
    <location>
        <begin position="762"/>
        <end position="773"/>
    </location>
</feature>
<name>A0ABS5Q7Q5_9PROT</name>
<dbReference type="Proteomes" id="UP000766336">
    <property type="component" value="Unassembled WGS sequence"/>
</dbReference>
<dbReference type="PANTHER" id="PTHR30441">
    <property type="entry name" value="DUF748 DOMAIN-CONTAINING PROTEIN"/>
    <property type="match status" value="1"/>
</dbReference>
<reference evidence="3 4" key="1">
    <citation type="submission" date="2021-05" db="EMBL/GenBank/DDBJ databases">
        <title>Roseococcus sp. XZZS9, whole genome shotgun sequencing project.</title>
        <authorList>
            <person name="Zhao G."/>
            <person name="Shen L."/>
        </authorList>
    </citation>
    <scope>NUCLEOTIDE SEQUENCE [LARGE SCALE GENOMIC DNA]</scope>
    <source>
        <strain evidence="3 4">XZZS9</strain>
    </source>
</reference>
<evidence type="ECO:0000256" key="1">
    <source>
        <dbReference type="SAM" id="MobiDB-lite"/>
    </source>
</evidence>
<dbReference type="PANTHER" id="PTHR30441:SF4">
    <property type="entry name" value="PROTEIN ASMA"/>
    <property type="match status" value="1"/>
</dbReference>
<feature type="compositionally biased region" description="Pro residues" evidence="1">
    <location>
        <begin position="459"/>
        <end position="474"/>
    </location>
</feature>
<evidence type="ECO:0000313" key="4">
    <source>
        <dbReference type="Proteomes" id="UP000766336"/>
    </source>
</evidence>
<keyword evidence="4" id="KW-1185">Reference proteome</keyword>
<protein>
    <submittedName>
        <fullName evidence="3">AsmA family protein</fullName>
    </submittedName>
</protein>